<dbReference type="EMBL" id="LR593887">
    <property type="protein sequence ID" value="VTS03709.1"/>
    <property type="molecule type" value="Genomic_DNA"/>
</dbReference>
<dbReference type="InterPro" id="IPR051783">
    <property type="entry name" value="NAD(P)-dependent_oxidoreduct"/>
</dbReference>
<evidence type="ECO:0000313" key="3">
    <source>
        <dbReference type="Proteomes" id="UP000464378"/>
    </source>
</evidence>
<dbReference type="AlphaFoldDB" id="A0A6C2YPC4"/>
<organism evidence="2">
    <name type="scientific">Tuwongella immobilis</name>
    <dbReference type="NCBI Taxonomy" id="692036"/>
    <lineage>
        <taxon>Bacteria</taxon>
        <taxon>Pseudomonadati</taxon>
        <taxon>Planctomycetota</taxon>
        <taxon>Planctomycetia</taxon>
        <taxon>Gemmatales</taxon>
        <taxon>Gemmataceae</taxon>
        <taxon>Tuwongella</taxon>
    </lineage>
</organism>
<sequence length="332" mass="36156">MSRVLVTGGGGFLGSAIVRQLRQRGVQVVSMSRKSYPELEQIGVQQISADLEDAKAVSEAISGCESVFHVAAKAGIWGLESEYHRANVVGTEHVIAACRTHGVKRLVFTSSPSVTFAGTDQEGVDESEPYPETYLAPYPKTKAIAERLALAANGATLAVVALRPHLIWGPGDPHLVPRLVERAKQGKLRRIGNRPNRVDTIFVENAAEAHLQAWERLAPGSTVAGKAYFLSQGEPMPLWDFINQILQIAGVPPVTRSIPAGLAVFAGGLLEWWYRTTGRRGEPPMTRFVARQLSTAHWFDLSAARRDFGYAPKISTAEGLRRLAESMRSPQA</sequence>
<dbReference type="Gene3D" id="3.40.50.720">
    <property type="entry name" value="NAD(P)-binding Rossmann-like Domain"/>
    <property type="match status" value="1"/>
</dbReference>
<proteinExistence type="predicted"/>
<accession>A0A6C2YPC4</accession>
<dbReference type="RefSeq" id="WP_162658298.1">
    <property type="nucleotide sequence ID" value="NZ_LR593887.1"/>
</dbReference>
<dbReference type="KEGG" id="tim:GMBLW1_07530"/>
<evidence type="ECO:0000259" key="1">
    <source>
        <dbReference type="Pfam" id="PF01073"/>
    </source>
</evidence>
<dbReference type="GO" id="GO:0004029">
    <property type="term" value="F:aldehyde dehydrogenase (NAD+) activity"/>
    <property type="evidence" value="ECO:0007669"/>
    <property type="project" value="TreeGrafter"/>
</dbReference>
<dbReference type="GO" id="GO:0006694">
    <property type="term" value="P:steroid biosynthetic process"/>
    <property type="evidence" value="ECO:0007669"/>
    <property type="project" value="InterPro"/>
</dbReference>
<dbReference type="InterPro" id="IPR036291">
    <property type="entry name" value="NAD(P)-bd_dom_sf"/>
</dbReference>
<dbReference type="EMBL" id="LR586016">
    <property type="protein sequence ID" value="VIP03207.1"/>
    <property type="molecule type" value="Genomic_DNA"/>
</dbReference>
<dbReference type="Pfam" id="PF01073">
    <property type="entry name" value="3Beta_HSD"/>
    <property type="match status" value="1"/>
</dbReference>
<reference evidence="2" key="1">
    <citation type="submission" date="2019-04" db="EMBL/GenBank/DDBJ databases">
        <authorList>
            <consortium name="Science for Life Laboratories"/>
        </authorList>
    </citation>
    <scope>NUCLEOTIDE SEQUENCE</scope>
    <source>
        <strain evidence="2">MBLW1</strain>
    </source>
</reference>
<evidence type="ECO:0000313" key="2">
    <source>
        <dbReference type="EMBL" id="VIP03207.1"/>
    </source>
</evidence>
<dbReference type="GO" id="GO:0016616">
    <property type="term" value="F:oxidoreductase activity, acting on the CH-OH group of donors, NAD or NADP as acceptor"/>
    <property type="evidence" value="ECO:0007669"/>
    <property type="project" value="InterPro"/>
</dbReference>
<dbReference type="GO" id="GO:0016853">
    <property type="term" value="F:isomerase activity"/>
    <property type="evidence" value="ECO:0007669"/>
    <property type="project" value="UniProtKB-KW"/>
</dbReference>
<protein>
    <recommendedName>
        <fullName evidence="1">3-beta hydroxysteroid dehydrogenase/isomerase domain-containing protein</fullName>
    </recommendedName>
</protein>
<dbReference type="InterPro" id="IPR002225">
    <property type="entry name" value="3Beta_OHSteriod_DH/Estase"/>
</dbReference>
<name>A0A6C2YPC4_9BACT</name>
<dbReference type="FunCoup" id="A0A6C2YPC4">
    <property type="interactions" value="291"/>
</dbReference>
<dbReference type="GO" id="GO:0005737">
    <property type="term" value="C:cytoplasm"/>
    <property type="evidence" value="ECO:0007669"/>
    <property type="project" value="TreeGrafter"/>
</dbReference>
<keyword evidence="3" id="KW-1185">Reference proteome</keyword>
<dbReference type="PANTHER" id="PTHR48079:SF6">
    <property type="entry name" value="NAD(P)-BINDING DOMAIN-CONTAINING PROTEIN-RELATED"/>
    <property type="match status" value="1"/>
</dbReference>
<feature type="domain" description="3-beta hydroxysteroid dehydrogenase/isomerase" evidence="1">
    <location>
        <begin position="5"/>
        <end position="252"/>
    </location>
</feature>
<gene>
    <name evidence="2" type="ORF">GMBLW1_07530</name>
</gene>
<dbReference type="SUPFAM" id="SSF51735">
    <property type="entry name" value="NAD(P)-binding Rossmann-fold domains"/>
    <property type="match status" value="1"/>
</dbReference>
<dbReference type="Proteomes" id="UP000464378">
    <property type="component" value="Chromosome"/>
</dbReference>
<dbReference type="InParanoid" id="A0A6C2YPC4"/>
<keyword evidence="2" id="KW-0413">Isomerase</keyword>
<dbReference type="PANTHER" id="PTHR48079">
    <property type="entry name" value="PROTEIN YEEZ"/>
    <property type="match status" value="1"/>
</dbReference>